<reference evidence="1" key="1">
    <citation type="submission" date="2012-04" db="EMBL/GenBank/DDBJ databases">
        <title>The Genome Sequence of Loa loa.</title>
        <authorList>
            <consortium name="The Broad Institute Genome Sequencing Platform"/>
            <consortium name="Broad Institute Genome Sequencing Center for Infectious Disease"/>
            <person name="Nutman T.B."/>
            <person name="Fink D.L."/>
            <person name="Russ C."/>
            <person name="Young S."/>
            <person name="Zeng Q."/>
            <person name="Gargeya S."/>
            <person name="Alvarado L."/>
            <person name="Berlin A."/>
            <person name="Chapman S.B."/>
            <person name="Chen Z."/>
            <person name="Freedman E."/>
            <person name="Gellesch M."/>
            <person name="Goldberg J."/>
            <person name="Griggs A."/>
            <person name="Gujja S."/>
            <person name="Heilman E.R."/>
            <person name="Heiman D."/>
            <person name="Howarth C."/>
            <person name="Mehta T."/>
            <person name="Neiman D."/>
            <person name="Pearson M."/>
            <person name="Roberts A."/>
            <person name="Saif S."/>
            <person name="Shea T."/>
            <person name="Shenoy N."/>
            <person name="Sisk P."/>
            <person name="Stolte C."/>
            <person name="Sykes S."/>
            <person name="White J."/>
            <person name="Yandava C."/>
            <person name="Haas B."/>
            <person name="Henn M.R."/>
            <person name="Nusbaum C."/>
            <person name="Birren B."/>
        </authorList>
    </citation>
    <scope>NUCLEOTIDE SEQUENCE [LARGE SCALE GENOMIC DNA]</scope>
</reference>
<dbReference type="KEGG" id="loa:LOAG_05955"/>
<protein>
    <submittedName>
        <fullName evidence="1">Uncharacterized protein</fullName>
    </submittedName>
</protein>
<dbReference type="RefSeq" id="XP_003141539.1">
    <property type="nucleotide sequence ID" value="XM_003141491.1"/>
</dbReference>
<evidence type="ECO:0000313" key="1">
    <source>
        <dbReference type="EMBL" id="EFO22531.1"/>
    </source>
</evidence>
<organism evidence="1">
    <name type="scientific">Loa loa</name>
    <name type="common">Eye worm</name>
    <name type="synonym">Filaria loa</name>
    <dbReference type="NCBI Taxonomy" id="7209"/>
    <lineage>
        <taxon>Eukaryota</taxon>
        <taxon>Metazoa</taxon>
        <taxon>Ecdysozoa</taxon>
        <taxon>Nematoda</taxon>
        <taxon>Chromadorea</taxon>
        <taxon>Rhabditida</taxon>
        <taxon>Spirurina</taxon>
        <taxon>Spiruromorpha</taxon>
        <taxon>Filarioidea</taxon>
        <taxon>Onchocercidae</taxon>
        <taxon>Loa</taxon>
    </lineage>
</organism>
<gene>
    <name evidence="1" type="ORF">LOAG_05955</name>
</gene>
<dbReference type="EMBL" id="JH712129">
    <property type="protein sequence ID" value="EFO22531.1"/>
    <property type="molecule type" value="Genomic_DNA"/>
</dbReference>
<name>A0A1S0TZ57_LOALO</name>
<accession>A0A1S0TZ57</accession>
<proteinExistence type="predicted"/>
<sequence length="53" mass="6142">MYRKALSGLFPLLTNRLWNLKSVKSALKECNFERITNNLTNAANERFKPVWSG</sequence>
<dbReference type="GeneID" id="9943364"/>
<dbReference type="AlphaFoldDB" id="A0A1S0TZ57"/>
<dbReference type="CTD" id="9943364"/>
<dbReference type="InParanoid" id="A0A1S0TZ57"/>